<name>A0A8S3YQG9_9EUPU</name>
<dbReference type="AlphaFoldDB" id="A0A8S3YQG9"/>
<feature type="transmembrane region" description="Helical" evidence="1">
    <location>
        <begin position="344"/>
        <end position="365"/>
    </location>
</feature>
<organism evidence="2 3">
    <name type="scientific">Candidula unifasciata</name>
    <dbReference type="NCBI Taxonomy" id="100452"/>
    <lineage>
        <taxon>Eukaryota</taxon>
        <taxon>Metazoa</taxon>
        <taxon>Spiralia</taxon>
        <taxon>Lophotrochozoa</taxon>
        <taxon>Mollusca</taxon>
        <taxon>Gastropoda</taxon>
        <taxon>Heterobranchia</taxon>
        <taxon>Euthyneura</taxon>
        <taxon>Panpulmonata</taxon>
        <taxon>Eupulmonata</taxon>
        <taxon>Stylommatophora</taxon>
        <taxon>Helicina</taxon>
        <taxon>Helicoidea</taxon>
        <taxon>Geomitridae</taxon>
        <taxon>Candidula</taxon>
    </lineage>
</organism>
<sequence>MTVARAREKTPPPLDRGWSWMVALGVFICVFFMVGIAKSYGLFLLAFQKHFGVSTAYAAMPVSLTAFVYSLGGIGNSCFYGNGLVMIGKYFRTRRSLATGLGLAGASIGQFAMPPIIEYLLETYGLSGTLLIIGALYGHCAISGALFRPIEQYGPVESPVKAACEREKNGHATLTDTPSARNGRDALTEVSAAALDHAVHHSNNRNSVNKERKCVVSFVEVDTLELDVSEGDSPSVDQLDDDDDDAKSYLERKVLLASTGSVFLVSPSTLDVSVVDSKAHGLDAIKDKKSISCLRRIFDFSVLKSYITIYFIIVSFLCFFGYFNHILFLPAINNAKGITKYHNALLISICGIGDLIARIGTGFIADLNLIPRYQLKAMACVLSGINIFVFIYADTFAWLAFHCFCYGFLGGAYVCLMSVVLVDFVGVQLMAKNLAIVLLIQGVGAAVGQIFLGWVKDQTGSFTSVIVILSLNMISGGLLLFCYQFIRRWEDARLARLSDLDKASRHQS</sequence>
<feature type="transmembrane region" description="Helical" evidence="1">
    <location>
        <begin position="399"/>
        <end position="422"/>
    </location>
</feature>
<evidence type="ECO:0000256" key="1">
    <source>
        <dbReference type="SAM" id="Phobius"/>
    </source>
</evidence>
<evidence type="ECO:0008006" key="4">
    <source>
        <dbReference type="Google" id="ProtNLM"/>
    </source>
</evidence>
<dbReference type="Pfam" id="PF07690">
    <property type="entry name" value="MFS_1"/>
    <property type="match status" value="1"/>
</dbReference>
<dbReference type="InterPro" id="IPR036259">
    <property type="entry name" value="MFS_trans_sf"/>
</dbReference>
<feature type="transmembrane region" description="Helical" evidence="1">
    <location>
        <begin position="461"/>
        <end position="486"/>
    </location>
</feature>
<reference evidence="2" key="1">
    <citation type="submission" date="2021-04" db="EMBL/GenBank/DDBJ databases">
        <authorList>
            <consortium name="Molecular Ecology Group"/>
        </authorList>
    </citation>
    <scope>NUCLEOTIDE SEQUENCE</scope>
</reference>
<protein>
    <recommendedName>
        <fullName evidence="4">Monocarboxylate transporter</fullName>
    </recommendedName>
</protein>
<comment type="caution">
    <text evidence="2">The sequence shown here is derived from an EMBL/GenBank/DDBJ whole genome shotgun (WGS) entry which is preliminary data.</text>
</comment>
<accession>A0A8S3YQG9</accession>
<evidence type="ECO:0000313" key="2">
    <source>
        <dbReference type="EMBL" id="CAG5117160.1"/>
    </source>
</evidence>
<dbReference type="GO" id="GO:0008028">
    <property type="term" value="F:monocarboxylic acid transmembrane transporter activity"/>
    <property type="evidence" value="ECO:0007669"/>
    <property type="project" value="TreeGrafter"/>
</dbReference>
<evidence type="ECO:0000313" key="3">
    <source>
        <dbReference type="Proteomes" id="UP000678393"/>
    </source>
</evidence>
<dbReference type="SUPFAM" id="SSF103473">
    <property type="entry name" value="MFS general substrate transporter"/>
    <property type="match status" value="1"/>
</dbReference>
<keyword evidence="1" id="KW-1133">Transmembrane helix</keyword>
<feature type="transmembrane region" description="Helical" evidence="1">
    <location>
        <begin position="21"/>
        <end position="46"/>
    </location>
</feature>
<feature type="transmembrane region" description="Helical" evidence="1">
    <location>
        <begin position="97"/>
        <end position="117"/>
    </location>
</feature>
<feature type="transmembrane region" description="Helical" evidence="1">
    <location>
        <begin position="123"/>
        <end position="147"/>
    </location>
</feature>
<feature type="transmembrane region" description="Helical" evidence="1">
    <location>
        <begin position="305"/>
        <end position="324"/>
    </location>
</feature>
<feature type="transmembrane region" description="Helical" evidence="1">
    <location>
        <begin position="377"/>
        <end position="393"/>
    </location>
</feature>
<keyword evidence="3" id="KW-1185">Reference proteome</keyword>
<keyword evidence="1" id="KW-0812">Transmembrane</keyword>
<dbReference type="PANTHER" id="PTHR11360:SF284">
    <property type="entry name" value="EG:103B4.3 PROTEIN-RELATED"/>
    <property type="match status" value="1"/>
</dbReference>
<dbReference type="Proteomes" id="UP000678393">
    <property type="component" value="Unassembled WGS sequence"/>
</dbReference>
<feature type="transmembrane region" description="Helical" evidence="1">
    <location>
        <begin position="66"/>
        <end position="85"/>
    </location>
</feature>
<dbReference type="EMBL" id="CAJHNH020000358">
    <property type="protein sequence ID" value="CAG5117160.1"/>
    <property type="molecule type" value="Genomic_DNA"/>
</dbReference>
<keyword evidence="1" id="KW-0472">Membrane</keyword>
<dbReference type="Gene3D" id="1.20.1250.20">
    <property type="entry name" value="MFS general substrate transporter like domains"/>
    <property type="match status" value="2"/>
</dbReference>
<dbReference type="OrthoDB" id="2213137at2759"/>
<dbReference type="InterPro" id="IPR050327">
    <property type="entry name" value="Proton-linked_MCT"/>
</dbReference>
<feature type="transmembrane region" description="Helical" evidence="1">
    <location>
        <begin position="434"/>
        <end position="455"/>
    </location>
</feature>
<dbReference type="InterPro" id="IPR011701">
    <property type="entry name" value="MFS"/>
</dbReference>
<proteinExistence type="predicted"/>
<gene>
    <name evidence="2" type="ORF">CUNI_LOCUS2718</name>
</gene>
<dbReference type="PANTHER" id="PTHR11360">
    <property type="entry name" value="MONOCARBOXYLATE TRANSPORTER"/>
    <property type="match status" value="1"/>
</dbReference>